<gene>
    <name evidence="2" type="ORF">J1N35_029062</name>
</gene>
<name>A0A9D3ZT61_9ROSI</name>
<feature type="chain" id="PRO_5039483768" description="Secreted protein" evidence="1">
    <location>
        <begin position="19"/>
        <end position="143"/>
    </location>
</feature>
<protein>
    <recommendedName>
        <fullName evidence="4">Secreted protein</fullName>
    </recommendedName>
</protein>
<reference evidence="2 3" key="1">
    <citation type="journal article" date="2021" name="Plant Biotechnol. J.">
        <title>Multi-omics assisted identification of the key and species-specific regulatory components of drought-tolerant mechanisms in Gossypium stocksii.</title>
        <authorList>
            <person name="Yu D."/>
            <person name="Ke L."/>
            <person name="Zhang D."/>
            <person name="Wu Y."/>
            <person name="Sun Y."/>
            <person name="Mei J."/>
            <person name="Sun J."/>
            <person name="Sun Y."/>
        </authorList>
    </citation>
    <scope>NUCLEOTIDE SEQUENCE [LARGE SCALE GENOMIC DNA]</scope>
    <source>
        <strain evidence="3">cv. E1</strain>
        <tissue evidence="2">Leaf</tissue>
    </source>
</reference>
<evidence type="ECO:0008006" key="4">
    <source>
        <dbReference type="Google" id="ProtNLM"/>
    </source>
</evidence>
<evidence type="ECO:0000313" key="2">
    <source>
        <dbReference type="EMBL" id="KAH1064075.1"/>
    </source>
</evidence>
<keyword evidence="3" id="KW-1185">Reference proteome</keyword>
<evidence type="ECO:0000313" key="3">
    <source>
        <dbReference type="Proteomes" id="UP000828251"/>
    </source>
</evidence>
<sequence>MIHLSRTMMLVVFATLSADKCMVLHNPIVDRMLKLSTMEDTSMLLSTLACNMVIGMEVVQKMYLEKVLMHDMMVYNVVLVLKKRGLVKTPENMKHTNRKVVHPLVPHVGLELMMTRDIYSQPKIHVGSSWPPTTMLSTSFLLW</sequence>
<evidence type="ECO:0000256" key="1">
    <source>
        <dbReference type="SAM" id="SignalP"/>
    </source>
</evidence>
<keyword evidence="1" id="KW-0732">Signal</keyword>
<dbReference type="AlphaFoldDB" id="A0A9D3ZT61"/>
<comment type="caution">
    <text evidence="2">The sequence shown here is derived from an EMBL/GenBank/DDBJ whole genome shotgun (WGS) entry which is preliminary data.</text>
</comment>
<organism evidence="2 3">
    <name type="scientific">Gossypium stocksii</name>
    <dbReference type="NCBI Taxonomy" id="47602"/>
    <lineage>
        <taxon>Eukaryota</taxon>
        <taxon>Viridiplantae</taxon>
        <taxon>Streptophyta</taxon>
        <taxon>Embryophyta</taxon>
        <taxon>Tracheophyta</taxon>
        <taxon>Spermatophyta</taxon>
        <taxon>Magnoliopsida</taxon>
        <taxon>eudicotyledons</taxon>
        <taxon>Gunneridae</taxon>
        <taxon>Pentapetalae</taxon>
        <taxon>rosids</taxon>
        <taxon>malvids</taxon>
        <taxon>Malvales</taxon>
        <taxon>Malvaceae</taxon>
        <taxon>Malvoideae</taxon>
        <taxon>Gossypium</taxon>
    </lineage>
</organism>
<dbReference type="EMBL" id="JAIQCV010000009">
    <property type="protein sequence ID" value="KAH1064075.1"/>
    <property type="molecule type" value="Genomic_DNA"/>
</dbReference>
<dbReference type="Proteomes" id="UP000828251">
    <property type="component" value="Unassembled WGS sequence"/>
</dbReference>
<accession>A0A9D3ZT61</accession>
<feature type="signal peptide" evidence="1">
    <location>
        <begin position="1"/>
        <end position="18"/>
    </location>
</feature>
<proteinExistence type="predicted"/>